<keyword evidence="1" id="KW-1133">Transmembrane helix</keyword>
<organism evidence="2 3">
    <name type="scientific">Cesiribacter andamanensis AMV16</name>
    <dbReference type="NCBI Taxonomy" id="1279009"/>
    <lineage>
        <taxon>Bacteria</taxon>
        <taxon>Pseudomonadati</taxon>
        <taxon>Bacteroidota</taxon>
        <taxon>Cytophagia</taxon>
        <taxon>Cytophagales</taxon>
        <taxon>Cesiribacteraceae</taxon>
        <taxon>Cesiribacter</taxon>
    </lineage>
</organism>
<gene>
    <name evidence="2" type="ORF">ADICEAN_01372</name>
</gene>
<sequence length="125" mass="13449">MRDRFFSLHLDSAGFFASIVCALHCAFLPLLLLALPHASLPLLHTPAAEFLMIGASFGLSLAALSSGFGKHKRKRVLLAMLAGFSIILLGITTALPQGAEILATSSGALLVSLGHYLNWYYTHRK</sequence>
<feature type="transmembrane region" description="Helical" evidence="1">
    <location>
        <begin position="47"/>
        <end position="64"/>
    </location>
</feature>
<dbReference type="RefSeq" id="WP_009194772.1">
    <property type="nucleotide sequence ID" value="NZ_AODQ01000024.1"/>
</dbReference>
<proteinExistence type="predicted"/>
<keyword evidence="1" id="KW-0812">Transmembrane</keyword>
<reference evidence="2 3" key="1">
    <citation type="journal article" date="2013" name="Genome Announc.">
        <title>Draft Genome Sequence of Cesiribacter andamanensis Strain AMV16T, Isolated from a Soil Sample from a Mud Volcano in the Andaman Islands, India.</title>
        <authorList>
            <person name="Shivaji S."/>
            <person name="Ara S."/>
            <person name="Begum Z."/>
            <person name="Srinivas T.N."/>
            <person name="Singh A."/>
            <person name="Kumar Pinnaka A."/>
        </authorList>
    </citation>
    <scope>NUCLEOTIDE SEQUENCE [LARGE SCALE GENOMIC DNA]</scope>
    <source>
        <strain evidence="2 3">AMV16</strain>
    </source>
</reference>
<evidence type="ECO:0000313" key="2">
    <source>
        <dbReference type="EMBL" id="EMR03523.1"/>
    </source>
</evidence>
<dbReference type="GO" id="GO:0015097">
    <property type="term" value="F:mercury ion transmembrane transporter activity"/>
    <property type="evidence" value="ECO:0007669"/>
    <property type="project" value="InterPro"/>
</dbReference>
<evidence type="ECO:0000256" key="1">
    <source>
        <dbReference type="SAM" id="Phobius"/>
    </source>
</evidence>
<feature type="transmembrane region" description="Helical" evidence="1">
    <location>
        <begin position="101"/>
        <end position="121"/>
    </location>
</feature>
<dbReference type="AlphaFoldDB" id="M7N4C3"/>
<dbReference type="eggNOG" id="ENOG5031GGU">
    <property type="taxonomic scope" value="Bacteria"/>
</dbReference>
<accession>M7N4C3</accession>
<feature type="transmembrane region" description="Helical" evidence="1">
    <location>
        <begin position="76"/>
        <end position="95"/>
    </location>
</feature>
<dbReference type="InterPro" id="IPR004891">
    <property type="entry name" value="Mercury-R_MerC"/>
</dbReference>
<dbReference type="OrthoDB" id="5966279at2"/>
<feature type="transmembrane region" description="Helical" evidence="1">
    <location>
        <begin position="12"/>
        <end position="35"/>
    </location>
</feature>
<comment type="caution">
    <text evidence="2">The sequence shown here is derived from an EMBL/GenBank/DDBJ whole genome shotgun (WGS) entry which is preliminary data.</text>
</comment>
<evidence type="ECO:0000313" key="3">
    <source>
        <dbReference type="Proteomes" id="UP000011910"/>
    </source>
</evidence>
<dbReference type="EMBL" id="AODQ01000024">
    <property type="protein sequence ID" value="EMR03523.1"/>
    <property type="molecule type" value="Genomic_DNA"/>
</dbReference>
<keyword evidence="1" id="KW-0472">Membrane</keyword>
<dbReference type="Proteomes" id="UP000011910">
    <property type="component" value="Unassembled WGS sequence"/>
</dbReference>
<dbReference type="GO" id="GO:0016020">
    <property type="term" value="C:membrane"/>
    <property type="evidence" value="ECO:0007669"/>
    <property type="project" value="InterPro"/>
</dbReference>
<dbReference type="Pfam" id="PF03203">
    <property type="entry name" value="MerC"/>
    <property type="match status" value="1"/>
</dbReference>
<protein>
    <submittedName>
        <fullName evidence="2">MerC mercury resistance protein</fullName>
    </submittedName>
</protein>
<name>M7N4C3_9BACT</name>
<keyword evidence="3" id="KW-1185">Reference proteome</keyword>